<keyword evidence="5" id="KW-0862">Zinc</keyword>
<sequence>MAKLQQGREMGEISTAANCLLSMSCNRRQECEDENKNEETLERVALILASLKQRHDSSRDITRKETDLPNESCFLTPPRSNTSSPVNNDLDAPTDFNTVPPKAMGRKRKSADPDSPNGKRKTHACPYEQCSKIYGKSSHLKAHMRVHTGERPFQCTWKSDSDVACGKRFARSDELARHYRVHTGEKNYVCPVCSKRFMRSDHLAKHARRHPDYDPVTKSVRAVVPKVDNIAIPTTTIHLAEKRESLEFFKQPAFVHTSIIAPKFEPFGFPTGLKTRIYPPHTIARLTSA</sequence>
<evidence type="ECO:0000256" key="6">
    <source>
        <dbReference type="ARBA" id="ARBA00023242"/>
    </source>
</evidence>
<keyword evidence="6" id="KW-0539">Nucleus</keyword>
<feature type="domain" description="C2H2-type" evidence="9">
    <location>
        <begin position="153"/>
        <end position="187"/>
    </location>
</feature>
<feature type="region of interest" description="Disordered" evidence="8">
    <location>
        <begin position="51"/>
        <end position="123"/>
    </location>
</feature>
<dbReference type="PROSITE" id="PS00028">
    <property type="entry name" value="ZINC_FINGER_C2H2_1"/>
    <property type="match status" value="2"/>
</dbReference>
<dbReference type="InterPro" id="IPR036236">
    <property type="entry name" value="Znf_C2H2_sf"/>
</dbReference>
<name>A0A7M5TWK9_9CNID</name>
<comment type="subcellular location">
    <subcellularLocation>
        <location evidence="1">Nucleus</location>
    </subcellularLocation>
</comment>
<evidence type="ECO:0000256" key="8">
    <source>
        <dbReference type="SAM" id="MobiDB-lite"/>
    </source>
</evidence>
<dbReference type="FunFam" id="3.30.160.60:FF:000926">
    <property type="entry name" value="Kruppel like factor 13"/>
    <property type="match status" value="1"/>
</dbReference>
<accession>A0A7M5TWK9</accession>
<evidence type="ECO:0000256" key="3">
    <source>
        <dbReference type="ARBA" id="ARBA00022737"/>
    </source>
</evidence>
<evidence type="ECO:0000259" key="9">
    <source>
        <dbReference type="PROSITE" id="PS50157"/>
    </source>
</evidence>
<keyword evidence="4 7" id="KW-0863">Zinc-finger</keyword>
<dbReference type="GO" id="GO:0000981">
    <property type="term" value="F:DNA-binding transcription factor activity, RNA polymerase II-specific"/>
    <property type="evidence" value="ECO:0007669"/>
    <property type="project" value="TreeGrafter"/>
</dbReference>
<dbReference type="Proteomes" id="UP000594262">
    <property type="component" value="Unplaced"/>
</dbReference>
<proteinExistence type="predicted"/>
<evidence type="ECO:0000256" key="1">
    <source>
        <dbReference type="ARBA" id="ARBA00004123"/>
    </source>
</evidence>
<evidence type="ECO:0000256" key="2">
    <source>
        <dbReference type="ARBA" id="ARBA00022723"/>
    </source>
</evidence>
<dbReference type="GO" id="GO:0008270">
    <property type="term" value="F:zinc ion binding"/>
    <property type="evidence" value="ECO:0007669"/>
    <property type="project" value="UniProtKB-KW"/>
</dbReference>
<keyword evidence="2" id="KW-0479">Metal-binding</keyword>
<dbReference type="RefSeq" id="XP_066930419.1">
    <property type="nucleotide sequence ID" value="XM_067074318.1"/>
</dbReference>
<feature type="compositionally biased region" description="Polar residues" evidence="8">
    <location>
        <begin position="78"/>
        <end position="87"/>
    </location>
</feature>
<dbReference type="OrthoDB" id="6365676at2759"/>
<dbReference type="Gene3D" id="3.30.160.60">
    <property type="entry name" value="Classic Zinc Finger"/>
    <property type="match status" value="3"/>
</dbReference>
<keyword evidence="3" id="KW-0677">Repeat</keyword>
<dbReference type="InterPro" id="IPR013087">
    <property type="entry name" value="Znf_C2H2_type"/>
</dbReference>
<evidence type="ECO:0000256" key="7">
    <source>
        <dbReference type="PROSITE-ProRule" id="PRU00042"/>
    </source>
</evidence>
<dbReference type="FunFam" id="3.30.160.60:FF:000072">
    <property type="entry name" value="zinc finger protein 143 isoform X1"/>
    <property type="match status" value="1"/>
</dbReference>
<dbReference type="PROSITE" id="PS50157">
    <property type="entry name" value="ZINC_FINGER_C2H2_2"/>
    <property type="match status" value="3"/>
</dbReference>
<dbReference type="PANTHER" id="PTHR23235:SF120">
    <property type="entry name" value="KRUPPEL-LIKE FACTOR 15"/>
    <property type="match status" value="1"/>
</dbReference>
<evidence type="ECO:0000256" key="4">
    <source>
        <dbReference type="ARBA" id="ARBA00022771"/>
    </source>
</evidence>
<dbReference type="GO" id="GO:0005634">
    <property type="term" value="C:nucleus"/>
    <property type="evidence" value="ECO:0007669"/>
    <property type="project" value="UniProtKB-SubCell"/>
</dbReference>
<dbReference type="PROSITE" id="PS51257">
    <property type="entry name" value="PROKAR_LIPOPROTEIN"/>
    <property type="match status" value="1"/>
</dbReference>
<feature type="domain" description="C2H2-type" evidence="9">
    <location>
        <begin position="188"/>
        <end position="215"/>
    </location>
</feature>
<dbReference type="SMART" id="SM00355">
    <property type="entry name" value="ZnF_C2H2"/>
    <property type="match status" value="3"/>
</dbReference>
<evidence type="ECO:0000313" key="10">
    <source>
        <dbReference type="EnsemblMetazoa" id="CLYHEMP002860.1"/>
    </source>
</evidence>
<dbReference type="GO" id="GO:0000978">
    <property type="term" value="F:RNA polymerase II cis-regulatory region sequence-specific DNA binding"/>
    <property type="evidence" value="ECO:0007669"/>
    <property type="project" value="TreeGrafter"/>
</dbReference>
<reference evidence="10" key="1">
    <citation type="submission" date="2021-01" db="UniProtKB">
        <authorList>
            <consortium name="EnsemblMetazoa"/>
        </authorList>
    </citation>
    <scope>IDENTIFICATION</scope>
</reference>
<dbReference type="FunFam" id="3.30.160.60:FF:000018">
    <property type="entry name" value="Krueppel-like factor 15"/>
    <property type="match status" value="1"/>
</dbReference>
<feature type="domain" description="C2H2-type" evidence="9">
    <location>
        <begin position="123"/>
        <end position="152"/>
    </location>
</feature>
<dbReference type="Pfam" id="PF00096">
    <property type="entry name" value="zf-C2H2"/>
    <property type="match status" value="3"/>
</dbReference>
<dbReference type="AlphaFoldDB" id="A0A7M5TWK9"/>
<feature type="compositionally biased region" description="Basic and acidic residues" evidence="8">
    <location>
        <begin position="53"/>
        <end position="67"/>
    </location>
</feature>
<evidence type="ECO:0000256" key="5">
    <source>
        <dbReference type="ARBA" id="ARBA00022833"/>
    </source>
</evidence>
<dbReference type="SUPFAM" id="SSF57667">
    <property type="entry name" value="beta-beta-alpha zinc fingers"/>
    <property type="match status" value="2"/>
</dbReference>
<dbReference type="GeneID" id="136817967"/>
<keyword evidence="11" id="KW-1185">Reference proteome</keyword>
<evidence type="ECO:0000313" key="11">
    <source>
        <dbReference type="Proteomes" id="UP000594262"/>
    </source>
</evidence>
<protein>
    <recommendedName>
        <fullName evidence="9">C2H2-type domain-containing protein</fullName>
    </recommendedName>
</protein>
<dbReference type="PANTHER" id="PTHR23235">
    <property type="entry name" value="KRUEPPEL-LIKE TRANSCRIPTION FACTOR"/>
    <property type="match status" value="1"/>
</dbReference>
<dbReference type="EnsemblMetazoa" id="CLYHEMT002860.1">
    <property type="protein sequence ID" value="CLYHEMP002860.1"/>
    <property type="gene ID" value="CLYHEMG002860"/>
</dbReference>
<organism evidence="10 11">
    <name type="scientific">Clytia hemisphaerica</name>
    <dbReference type="NCBI Taxonomy" id="252671"/>
    <lineage>
        <taxon>Eukaryota</taxon>
        <taxon>Metazoa</taxon>
        <taxon>Cnidaria</taxon>
        <taxon>Hydrozoa</taxon>
        <taxon>Hydroidolina</taxon>
        <taxon>Leptothecata</taxon>
        <taxon>Obeliida</taxon>
        <taxon>Clytiidae</taxon>
        <taxon>Clytia</taxon>
    </lineage>
</organism>